<keyword evidence="4" id="KW-1185">Reference proteome</keyword>
<feature type="transmembrane region" description="Helical" evidence="1">
    <location>
        <begin position="83"/>
        <end position="101"/>
    </location>
</feature>
<dbReference type="AlphaFoldDB" id="A0A4V2ELU3"/>
<accession>A0A4V2ELU3</accession>
<dbReference type="Pfam" id="PF08044">
    <property type="entry name" value="DUF1707"/>
    <property type="match status" value="1"/>
</dbReference>
<organism evidence="3 4">
    <name type="scientific">Amycolatopsis suaedae</name>
    <dbReference type="NCBI Taxonomy" id="2510978"/>
    <lineage>
        <taxon>Bacteria</taxon>
        <taxon>Bacillati</taxon>
        <taxon>Actinomycetota</taxon>
        <taxon>Actinomycetes</taxon>
        <taxon>Pseudonocardiales</taxon>
        <taxon>Pseudonocardiaceae</taxon>
        <taxon>Amycolatopsis</taxon>
    </lineage>
</organism>
<name>A0A4V2ELU3_9PSEU</name>
<proteinExistence type="predicted"/>
<dbReference type="RefSeq" id="WP_130476503.1">
    <property type="nucleotide sequence ID" value="NZ_SFCC01000008.1"/>
</dbReference>
<sequence length="128" mass="13735">MDPAYRLSNAERQDALDALEEHVRTGRLDVDEFAERSARVSVARTSGDLIPLFADLPAPRPAVLDALTRPAAAPPPVRRGGGLLGNLTVPVAAVLGVLLFLTVLRGFWPILLLPAIAILLMSLRGKPR</sequence>
<evidence type="ECO:0000256" key="1">
    <source>
        <dbReference type="SAM" id="Phobius"/>
    </source>
</evidence>
<keyword evidence="1" id="KW-1133">Transmembrane helix</keyword>
<evidence type="ECO:0000313" key="4">
    <source>
        <dbReference type="Proteomes" id="UP000292003"/>
    </source>
</evidence>
<keyword evidence="1" id="KW-0472">Membrane</keyword>
<dbReference type="OrthoDB" id="3534574at2"/>
<comment type="caution">
    <text evidence="3">The sequence shown here is derived from an EMBL/GenBank/DDBJ whole genome shotgun (WGS) entry which is preliminary data.</text>
</comment>
<reference evidence="3 4" key="1">
    <citation type="submission" date="2019-02" db="EMBL/GenBank/DDBJ databases">
        <title>Draft genome sequence of Amycolatopsis sp. 8-3EHSu isolated from roots of Suaeda maritima.</title>
        <authorList>
            <person name="Duangmal K."/>
            <person name="Chantavorakit T."/>
        </authorList>
    </citation>
    <scope>NUCLEOTIDE SEQUENCE [LARGE SCALE GENOMIC DNA]</scope>
    <source>
        <strain evidence="3 4">8-3EHSu</strain>
    </source>
</reference>
<evidence type="ECO:0000313" key="3">
    <source>
        <dbReference type="EMBL" id="RZQ62765.1"/>
    </source>
</evidence>
<dbReference type="InterPro" id="IPR012551">
    <property type="entry name" value="DUF1707_SHOCT-like"/>
</dbReference>
<dbReference type="Proteomes" id="UP000292003">
    <property type="component" value="Unassembled WGS sequence"/>
</dbReference>
<feature type="transmembrane region" description="Helical" evidence="1">
    <location>
        <begin position="107"/>
        <end position="123"/>
    </location>
</feature>
<protein>
    <submittedName>
        <fullName evidence="3">DUF1707 domain-containing protein</fullName>
    </submittedName>
</protein>
<dbReference type="EMBL" id="SFCC01000008">
    <property type="protein sequence ID" value="RZQ62765.1"/>
    <property type="molecule type" value="Genomic_DNA"/>
</dbReference>
<feature type="domain" description="DUF1707" evidence="2">
    <location>
        <begin position="6"/>
        <end position="57"/>
    </location>
</feature>
<gene>
    <name evidence="3" type="ORF">EWH70_17615</name>
</gene>
<keyword evidence="1" id="KW-0812">Transmembrane</keyword>
<evidence type="ECO:0000259" key="2">
    <source>
        <dbReference type="Pfam" id="PF08044"/>
    </source>
</evidence>